<reference evidence="10" key="1">
    <citation type="submission" date="2022-12" db="EMBL/GenBank/DDBJ databases">
        <title>Polyphasic identification of a Novel Hot-Spring Cyanobacterium Ocullathermofonsia sinensis gen nov. sp. nov. and Genomic Insights on its Adaptations to the Thermal Habitat.</title>
        <authorList>
            <person name="Daroch M."/>
            <person name="Tang J."/>
            <person name="Jiang Y."/>
        </authorList>
    </citation>
    <scope>NUCLEOTIDE SEQUENCE</scope>
    <source>
        <strain evidence="10">PKUAC-SCTA174</strain>
    </source>
</reference>
<dbReference type="RefSeq" id="WP_268609444.1">
    <property type="nucleotide sequence ID" value="NZ_CP113797.1"/>
</dbReference>
<evidence type="ECO:0000256" key="4">
    <source>
        <dbReference type="ARBA" id="ARBA00023125"/>
    </source>
</evidence>
<evidence type="ECO:0000256" key="7">
    <source>
        <dbReference type="PROSITE-ProRule" id="PRU01091"/>
    </source>
</evidence>
<dbReference type="InterPro" id="IPR016032">
    <property type="entry name" value="Sig_transdc_resp-reg_C-effctor"/>
</dbReference>
<keyword evidence="5" id="KW-0804">Transcription</keyword>
<dbReference type="PANTHER" id="PTHR48111">
    <property type="entry name" value="REGULATOR OF RPOS"/>
    <property type="match status" value="1"/>
</dbReference>
<feature type="modified residue" description="4-aspartylphosphate" evidence="6">
    <location>
        <position position="51"/>
    </location>
</feature>
<evidence type="ECO:0000256" key="3">
    <source>
        <dbReference type="ARBA" id="ARBA00023015"/>
    </source>
</evidence>
<dbReference type="GO" id="GO:0006355">
    <property type="term" value="P:regulation of DNA-templated transcription"/>
    <property type="evidence" value="ECO:0007669"/>
    <property type="project" value="InterPro"/>
</dbReference>
<evidence type="ECO:0000259" key="9">
    <source>
        <dbReference type="PROSITE" id="PS51755"/>
    </source>
</evidence>
<evidence type="ECO:0000256" key="6">
    <source>
        <dbReference type="PROSITE-ProRule" id="PRU00169"/>
    </source>
</evidence>
<evidence type="ECO:0000313" key="10">
    <source>
        <dbReference type="EMBL" id="WAL59650.1"/>
    </source>
</evidence>
<dbReference type="AlphaFoldDB" id="A0A9E8ZAL4"/>
<feature type="domain" description="Response regulatory" evidence="8">
    <location>
        <begin position="2"/>
        <end position="120"/>
    </location>
</feature>
<dbReference type="PROSITE" id="PS50110">
    <property type="entry name" value="RESPONSE_REGULATORY"/>
    <property type="match status" value="1"/>
</dbReference>
<dbReference type="CDD" id="cd00383">
    <property type="entry name" value="trans_reg_C"/>
    <property type="match status" value="1"/>
</dbReference>
<dbReference type="GO" id="GO:0000976">
    <property type="term" value="F:transcription cis-regulatory region binding"/>
    <property type="evidence" value="ECO:0007669"/>
    <property type="project" value="TreeGrafter"/>
</dbReference>
<evidence type="ECO:0000313" key="11">
    <source>
        <dbReference type="Proteomes" id="UP001163152"/>
    </source>
</evidence>
<gene>
    <name evidence="10" type="ORF">OXH18_21140</name>
</gene>
<dbReference type="PROSITE" id="PS51755">
    <property type="entry name" value="OMPR_PHOB"/>
    <property type="match status" value="1"/>
</dbReference>
<dbReference type="FunFam" id="1.10.10.10:FF:000005">
    <property type="entry name" value="Two-component system response regulator"/>
    <property type="match status" value="1"/>
</dbReference>
<dbReference type="GO" id="GO:0005829">
    <property type="term" value="C:cytosol"/>
    <property type="evidence" value="ECO:0007669"/>
    <property type="project" value="TreeGrafter"/>
</dbReference>
<dbReference type="SMART" id="SM00862">
    <property type="entry name" value="Trans_reg_C"/>
    <property type="match status" value="1"/>
</dbReference>
<dbReference type="InterPro" id="IPR001789">
    <property type="entry name" value="Sig_transdc_resp-reg_receiver"/>
</dbReference>
<evidence type="ECO:0000256" key="2">
    <source>
        <dbReference type="ARBA" id="ARBA00023012"/>
    </source>
</evidence>
<dbReference type="Gene3D" id="1.10.10.10">
    <property type="entry name" value="Winged helix-like DNA-binding domain superfamily/Winged helix DNA-binding domain"/>
    <property type="match status" value="1"/>
</dbReference>
<sequence length="226" mass="25907">MRALLVAHERGTARFIQQGLARAGYAVDVAVDGQAGLNDVLGTDYDVIILDIVSPLIDGLRWLREFRTKRLKPPVLFLFSREGMEERLEFNLSTLNLEANDYLVKPFVFSELLVRLRSLLRRPSALTDTLLQVGDLEMDTVAHQVRWHNQEIHLSVREFALLEYLMRHSGQVLTRAQIAQQVWNFKYTSDTKVIDVYIGYLRRKLNQGAAKVPIQTVRGVGYRLSL</sequence>
<keyword evidence="3" id="KW-0805">Transcription regulation</keyword>
<evidence type="ECO:0000256" key="1">
    <source>
        <dbReference type="ARBA" id="ARBA00022553"/>
    </source>
</evidence>
<feature type="domain" description="OmpR/PhoB-type" evidence="9">
    <location>
        <begin position="128"/>
        <end position="226"/>
    </location>
</feature>
<evidence type="ECO:0000259" key="8">
    <source>
        <dbReference type="PROSITE" id="PS50110"/>
    </source>
</evidence>
<dbReference type="KEGG" id="tsin:OXH18_21140"/>
<dbReference type="Pfam" id="PF00486">
    <property type="entry name" value="Trans_reg_C"/>
    <property type="match status" value="1"/>
</dbReference>
<dbReference type="InterPro" id="IPR039420">
    <property type="entry name" value="WalR-like"/>
</dbReference>
<dbReference type="PANTHER" id="PTHR48111:SF22">
    <property type="entry name" value="REGULATOR OF RPOS"/>
    <property type="match status" value="1"/>
</dbReference>
<keyword evidence="1 6" id="KW-0597">Phosphoprotein</keyword>
<keyword evidence="11" id="KW-1185">Reference proteome</keyword>
<name>A0A9E8ZAL4_9CYAN</name>
<dbReference type="GO" id="GO:0000156">
    <property type="term" value="F:phosphorelay response regulator activity"/>
    <property type="evidence" value="ECO:0007669"/>
    <property type="project" value="TreeGrafter"/>
</dbReference>
<dbReference type="InterPro" id="IPR036388">
    <property type="entry name" value="WH-like_DNA-bd_sf"/>
</dbReference>
<dbReference type="InterPro" id="IPR011006">
    <property type="entry name" value="CheY-like_superfamily"/>
</dbReference>
<protein>
    <submittedName>
        <fullName evidence="10">Response regulator transcription factor</fullName>
    </submittedName>
</protein>
<dbReference type="SUPFAM" id="SSF46894">
    <property type="entry name" value="C-terminal effector domain of the bipartite response regulators"/>
    <property type="match status" value="1"/>
</dbReference>
<dbReference type="InterPro" id="IPR001867">
    <property type="entry name" value="OmpR/PhoB-type_DNA-bd"/>
</dbReference>
<dbReference type="Gene3D" id="3.40.50.2300">
    <property type="match status" value="1"/>
</dbReference>
<dbReference type="GO" id="GO:0032993">
    <property type="term" value="C:protein-DNA complex"/>
    <property type="evidence" value="ECO:0007669"/>
    <property type="project" value="TreeGrafter"/>
</dbReference>
<evidence type="ECO:0000256" key="5">
    <source>
        <dbReference type="ARBA" id="ARBA00023163"/>
    </source>
</evidence>
<organism evidence="10 11">
    <name type="scientific">Thermocoleostomius sinensis A174</name>
    <dbReference type="NCBI Taxonomy" id="2016057"/>
    <lineage>
        <taxon>Bacteria</taxon>
        <taxon>Bacillati</taxon>
        <taxon>Cyanobacteriota</taxon>
        <taxon>Cyanophyceae</taxon>
        <taxon>Oculatellales</taxon>
        <taxon>Oculatellaceae</taxon>
        <taxon>Thermocoleostomius</taxon>
    </lineage>
</organism>
<keyword evidence="4 7" id="KW-0238">DNA-binding</keyword>
<dbReference type="EMBL" id="CP113797">
    <property type="protein sequence ID" value="WAL59650.1"/>
    <property type="molecule type" value="Genomic_DNA"/>
</dbReference>
<keyword evidence="2" id="KW-0902">Two-component regulatory system</keyword>
<feature type="DNA-binding region" description="OmpR/PhoB-type" evidence="7">
    <location>
        <begin position="128"/>
        <end position="226"/>
    </location>
</feature>
<dbReference type="Proteomes" id="UP001163152">
    <property type="component" value="Chromosome"/>
</dbReference>
<dbReference type="SMART" id="SM00448">
    <property type="entry name" value="REC"/>
    <property type="match status" value="1"/>
</dbReference>
<dbReference type="Gene3D" id="6.10.250.690">
    <property type="match status" value="1"/>
</dbReference>
<accession>A0A9E8ZAL4</accession>
<dbReference type="SUPFAM" id="SSF52172">
    <property type="entry name" value="CheY-like"/>
    <property type="match status" value="1"/>
</dbReference>
<proteinExistence type="predicted"/>
<dbReference type="Pfam" id="PF00072">
    <property type="entry name" value="Response_reg"/>
    <property type="match status" value="1"/>
</dbReference>